<comment type="caution">
    <text evidence="2">The sequence shown here is derived from an EMBL/GenBank/DDBJ whole genome shotgun (WGS) entry which is preliminary data.</text>
</comment>
<dbReference type="Proteomes" id="UP000489600">
    <property type="component" value="Unassembled WGS sequence"/>
</dbReference>
<sequence length="246" mass="26730">MLSKVKKTNLLSHARGSRCVAANGKSPPELHRFLTGLTLGTSLAFPEDLCPPSKRVVCEIRFLSSPVDAILKEDKLLSPPKPRDPPDPPNGSPPSRYATVSPPLLQWYRVSKSLPLHELTGPKTRSDRPTVTSLQPAAPFLIEFASAGESEPTSQPKASIAAPWPKKPSPSPILLTSSSTEICLVAEVETILTAVVSSISYPGMAEVAGLHWLHSSENCTVGRLLYPTYLVDRDCKWACLKILWAF</sequence>
<protein>
    <submittedName>
        <fullName evidence="2">Uncharacterized protein</fullName>
    </submittedName>
</protein>
<organism evidence="2 3">
    <name type="scientific">Arabis nemorensis</name>
    <dbReference type="NCBI Taxonomy" id="586526"/>
    <lineage>
        <taxon>Eukaryota</taxon>
        <taxon>Viridiplantae</taxon>
        <taxon>Streptophyta</taxon>
        <taxon>Embryophyta</taxon>
        <taxon>Tracheophyta</taxon>
        <taxon>Spermatophyta</taxon>
        <taxon>Magnoliopsida</taxon>
        <taxon>eudicotyledons</taxon>
        <taxon>Gunneridae</taxon>
        <taxon>Pentapetalae</taxon>
        <taxon>rosids</taxon>
        <taxon>malvids</taxon>
        <taxon>Brassicales</taxon>
        <taxon>Brassicaceae</taxon>
        <taxon>Arabideae</taxon>
        <taxon>Arabis</taxon>
    </lineage>
</organism>
<feature type="region of interest" description="Disordered" evidence="1">
    <location>
        <begin position="73"/>
        <end position="98"/>
    </location>
</feature>
<dbReference type="EMBL" id="CABITT030000005">
    <property type="protein sequence ID" value="VVB04380.1"/>
    <property type="molecule type" value="Genomic_DNA"/>
</dbReference>
<proteinExistence type="predicted"/>
<evidence type="ECO:0000256" key="1">
    <source>
        <dbReference type="SAM" id="MobiDB-lite"/>
    </source>
</evidence>
<keyword evidence="3" id="KW-1185">Reference proteome</keyword>
<reference evidence="2" key="1">
    <citation type="submission" date="2019-07" db="EMBL/GenBank/DDBJ databases">
        <authorList>
            <person name="Dittberner H."/>
        </authorList>
    </citation>
    <scope>NUCLEOTIDE SEQUENCE [LARGE SCALE GENOMIC DNA]</scope>
</reference>
<name>A0A565BSS4_9BRAS</name>
<evidence type="ECO:0000313" key="2">
    <source>
        <dbReference type="EMBL" id="VVB04380.1"/>
    </source>
</evidence>
<evidence type="ECO:0000313" key="3">
    <source>
        <dbReference type="Proteomes" id="UP000489600"/>
    </source>
</evidence>
<feature type="compositionally biased region" description="Basic and acidic residues" evidence="1">
    <location>
        <begin position="73"/>
        <end position="86"/>
    </location>
</feature>
<dbReference type="AlphaFoldDB" id="A0A565BSS4"/>
<accession>A0A565BSS4</accession>
<gene>
    <name evidence="2" type="ORF">ANE_LOCUS14824</name>
</gene>